<evidence type="ECO:0000313" key="8">
    <source>
        <dbReference type="EMBL" id="KAJ9597143.1"/>
    </source>
</evidence>
<dbReference type="InterPro" id="IPR043504">
    <property type="entry name" value="Peptidase_S1_PA_chymotrypsin"/>
</dbReference>
<keyword evidence="2" id="KW-0645">Protease</keyword>
<evidence type="ECO:0000256" key="2">
    <source>
        <dbReference type="ARBA" id="ARBA00022670"/>
    </source>
</evidence>
<accession>A0AAD8AG34</accession>
<dbReference type="PROSITE" id="PS00134">
    <property type="entry name" value="TRYPSIN_HIS"/>
    <property type="match status" value="1"/>
</dbReference>
<name>A0AAD8AG34_DIPPU</name>
<reference evidence="8" key="1">
    <citation type="journal article" date="2023" name="IScience">
        <title>Live-bearing cockroach genome reveals convergent evolutionary mechanisms linked to viviparity in insects and beyond.</title>
        <authorList>
            <person name="Fouks B."/>
            <person name="Harrison M.C."/>
            <person name="Mikhailova A.A."/>
            <person name="Marchal E."/>
            <person name="English S."/>
            <person name="Carruthers M."/>
            <person name="Jennings E.C."/>
            <person name="Chiamaka E.L."/>
            <person name="Frigard R.A."/>
            <person name="Pippel M."/>
            <person name="Attardo G.M."/>
            <person name="Benoit J.B."/>
            <person name="Bornberg-Bauer E."/>
            <person name="Tobe S.S."/>
        </authorList>
    </citation>
    <scope>NUCLEOTIDE SEQUENCE</scope>
    <source>
        <strain evidence="8">Stay&amp;Tobe</strain>
    </source>
</reference>
<keyword evidence="9" id="KW-1185">Reference proteome</keyword>
<dbReference type="Proteomes" id="UP001233999">
    <property type="component" value="Unassembled WGS sequence"/>
</dbReference>
<feature type="chain" id="PRO_5041944825" description="Peptidase S1 domain-containing protein" evidence="6">
    <location>
        <begin position="22"/>
        <end position="274"/>
    </location>
</feature>
<evidence type="ECO:0000256" key="3">
    <source>
        <dbReference type="ARBA" id="ARBA00022801"/>
    </source>
</evidence>
<dbReference type="PRINTS" id="PR00722">
    <property type="entry name" value="CHYMOTRYPSIN"/>
</dbReference>
<protein>
    <recommendedName>
        <fullName evidence="7">Peptidase S1 domain-containing protein</fullName>
    </recommendedName>
</protein>
<reference evidence="8" key="2">
    <citation type="submission" date="2023-05" db="EMBL/GenBank/DDBJ databases">
        <authorList>
            <person name="Fouks B."/>
        </authorList>
    </citation>
    <scope>NUCLEOTIDE SEQUENCE</scope>
    <source>
        <strain evidence="8">Stay&amp;Tobe</strain>
        <tissue evidence="8">Testes</tissue>
    </source>
</reference>
<dbReference type="EMBL" id="JASPKZ010001752">
    <property type="protein sequence ID" value="KAJ9597143.1"/>
    <property type="molecule type" value="Genomic_DNA"/>
</dbReference>
<evidence type="ECO:0000256" key="5">
    <source>
        <dbReference type="ARBA" id="ARBA00023157"/>
    </source>
</evidence>
<feature type="domain" description="Peptidase S1" evidence="7">
    <location>
        <begin position="26"/>
        <end position="268"/>
    </location>
</feature>
<sequence length="274" mass="31160">MAVHITVCCVLLIYSLRYVLCDDFRMFGAHSVEIGDFPYIVFIVADRVSIKYCTGTILTQYWVLTAAHCLQIEEVEEIPAEKFKVFAGIVNYYEKSYPSGSQIVRGKRIIVHPEYKLFNASNYTNIASYNDLGLLETRNNLNFNSFVSNIPLTSTLPFRNQNSCRTAGFGYTEEGSTKRLKYLYMETIKFCLEESDKELRTIFTEDYLCSLAGPGKYLSYGDSGSPLVCDGKLTAVCSWTKQISEDIGKIIIYTAVHRFIPWISSYVPELDVIK</sequence>
<dbReference type="SUPFAM" id="SSF50494">
    <property type="entry name" value="Trypsin-like serine proteases"/>
    <property type="match status" value="1"/>
</dbReference>
<dbReference type="GO" id="GO:0004252">
    <property type="term" value="F:serine-type endopeptidase activity"/>
    <property type="evidence" value="ECO:0007669"/>
    <property type="project" value="InterPro"/>
</dbReference>
<organism evidence="8 9">
    <name type="scientific">Diploptera punctata</name>
    <name type="common">Pacific beetle cockroach</name>
    <dbReference type="NCBI Taxonomy" id="6984"/>
    <lineage>
        <taxon>Eukaryota</taxon>
        <taxon>Metazoa</taxon>
        <taxon>Ecdysozoa</taxon>
        <taxon>Arthropoda</taxon>
        <taxon>Hexapoda</taxon>
        <taxon>Insecta</taxon>
        <taxon>Pterygota</taxon>
        <taxon>Neoptera</taxon>
        <taxon>Polyneoptera</taxon>
        <taxon>Dictyoptera</taxon>
        <taxon>Blattodea</taxon>
        <taxon>Blaberoidea</taxon>
        <taxon>Blaberidae</taxon>
        <taxon>Diplopterinae</taxon>
        <taxon>Diploptera</taxon>
    </lineage>
</organism>
<keyword evidence="4" id="KW-0720">Serine protease</keyword>
<dbReference type="SMART" id="SM00020">
    <property type="entry name" value="Tryp_SPc"/>
    <property type="match status" value="1"/>
</dbReference>
<gene>
    <name evidence="8" type="ORF">L9F63_026966</name>
</gene>
<dbReference type="InterPro" id="IPR001314">
    <property type="entry name" value="Peptidase_S1A"/>
</dbReference>
<dbReference type="PROSITE" id="PS50240">
    <property type="entry name" value="TRYPSIN_DOM"/>
    <property type="match status" value="1"/>
</dbReference>
<keyword evidence="6" id="KW-0732">Signal</keyword>
<dbReference type="InterPro" id="IPR009003">
    <property type="entry name" value="Peptidase_S1_PA"/>
</dbReference>
<comment type="similarity">
    <text evidence="1">Belongs to the peptidase S1 family.</text>
</comment>
<dbReference type="PANTHER" id="PTHR24276:SF98">
    <property type="entry name" value="FI18310P1-RELATED"/>
    <property type="match status" value="1"/>
</dbReference>
<evidence type="ECO:0000256" key="6">
    <source>
        <dbReference type="SAM" id="SignalP"/>
    </source>
</evidence>
<dbReference type="PANTHER" id="PTHR24276">
    <property type="entry name" value="POLYSERASE-RELATED"/>
    <property type="match status" value="1"/>
</dbReference>
<dbReference type="Pfam" id="PF00089">
    <property type="entry name" value="Trypsin"/>
    <property type="match status" value="1"/>
</dbReference>
<proteinExistence type="inferred from homology"/>
<comment type="caution">
    <text evidence="8">The sequence shown here is derived from an EMBL/GenBank/DDBJ whole genome shotgun (WGS) entry which is preliminary data.</text>
</comment>
<dbReference type="InterPro" id="IPR001254">
    <property type="entry name" value="Trypsin_dom"/>
</dbReference>
<dbReference type="Gene3D" id="2.40.10.10">
    <property type="entry name" value="Trypsin-like serine proteases"/>
    <property type="match status" value="1"/>
</dbReference>
<keyword evidence="3" id="KW-0378">Hydrolase</keyword>
<evidence type="ECO:0000313" key="9">
    <source>
        <dbReference type="Proteomes" id="UP001233999"/>
    </source>
</evidence>
<evidence type="ECO:0000256" key="4">
    <source>
        <dbReference type="ARBA" id="ARBA00022825"/>
    </source>
</evidence>
<dbReference type="InterPro" id="IPR050430">
    <property type="entry name" value="Peptidase_S1"/>
</dbReference>
<keyword evidence="5" id="KW-1015">Disulfide bond</keyword>
<feature type="signal peptide" evidence="6">
    <location>
        <begin position="1"/>
        <end position="21"/>
    </location>
</feature>
<dbReference type="AlphaFoldDB" id="A0AAD8AG34"/>
<evidence type="ECO:0000259" key="7">
    <source>
        <dbReference type="PROSITE" id="PS50240"/>
    </source>
</evidence>
<dbReference type="InterPro" id="IPR018114">
    <property type="entry name" value="TRYPSIN_HIS"/>
</dbReference>
<evidence type="ECO:0000256" key="1">
    <source>
        <dbReference type="ARBA" id="ARBA00007664"/>
    </source>
</evidence>
<dbReference type="CDD" id="cd00190">
    <property type="entry name" value="Tryp_SPc"/>
    <property type="match status" value="1"/>
</dbReference>
<dbReference type="GO" id="GO:0006508">
    <property type="term" value="P:proteolysis"/>
    <property type="evidence" value="ECO:0007669"/>
    <property type="project" value="UniProtKB-KW"/>
</dbReference>